<evidence type="ECO:0000259" key="4">
    <source>
        <dbReference type="Pfam" id="PF13934"/>
    </source>
</evidence>
<dbReference type="InterPro" id="IPR025151">
    <property type="entry name" value="ELYS_dom"/>
</dbReference>
<feature type="region of interest" description="Disordered" evidence="3">
    <location>
        <begin position="80"/>
        <end position="107"/>
    </location>
</feature>
<gene>
    <name evidence="5" type="ORF">DAPPUDRAFT_239633</name>
</gene>
<dbReference type="EMBL" id="GL732536">
    <property type="protein sequence ID" value="EFX83844.1"/>
    <property type="molecule type" value="Genomic_DNA"/>
</dbReference>
<dbReference type="InParanoid" id="E9G9Q6"/>
<sequence length="107" mass="12573">MIKVMQAFWHLDPQDFDDALSMLLDPLVHTMDILRSFLYQDKRRHALKYATLRQPVCSELEDIQLHLTILIRIHQRRPELHQTQQEAAQQRGADAAPPQRMPGDCIF</sequence>
<organism evidence="5 6">
    <name type="scientific">Daphnia pulex</name>
    <name type="common">Water flea</name>
    <dbReference type="NCBI Taxonomy" id="6669"/>
    <lineage>
        <taxon>Eukaryota</taxon>
        <taxon>Metazoa</taxon>
        <taxon>Ecdysozoa</taxon>
        <taxon>Arthropoda</taxon>
        <taxon>Crustacea</taxon>
        <taxon>Branchiopoda</taxon>
        <taxon>Diplostraca</taxon>
        <taxon>Cladocera</taxon>
        <taxon>Anomopoda</taxon>
        <taxon>Daphniidae</taxon>
        <taxon>Daphnia</taxon>
    </lineage>
</organism>
<dbReference type="AlphaFoldDB" id="E9G9Q6"/>
<feature type="domain" description="ELYS-like" evidence="4">
    <location>
        <begin position="2"/>
        <end position="71"/>
    </location>
</feature>
<keyword evidence="2" id="KW-0539">Nucleus</keyword>
<dbReference type="STRING" id="6669.E9G9Q6"/>
<dbReference type="Pfam" id="PF13934">
    <property type="entry name" value="ELYS"/>
    <property type="match status" value="1"/>
</dbReference>
<evidence type="ECO:0000313" key="6">
    <source>
        <dbReference type="Proteomes" id="UP000000305"/>
    </source>
</evidence>
<accession>E9G9Q6</accession>
<evidence type="ECO:0000256" key="3">
    <source>
        <dbReference type="SAM" id="MobiDB-lite"/>
    </source>
</evidence>
<name>E9G9Q6_DAPPU</name>
<protein>
    <recommendedName>
        <fullName evidence="4">ELYS-like domain-containing protein</fullName>
    </recommendedName>
</protein>
<evidence type="ECO:0000313" key="5">
    <source>
        <dbReference type="EMBL" id="EFX83844.1"/>
    </source>
</evidence>
<comment type="subcellular location">
    <subcellularLocation>
        <location evidence="1">Nucleus</location>
    </subcellularLocation>
</comment>
<dbReference type="HOGENOM" id="CLU_2212532_0_0_1"/>
<dbReference type="GO" id="GO:0005634">
    <property type="term" value="C:nucleus"/>
    <property type="evidence" value="ECO:0007669"/>
    <property type="project" value="UniProtKB-SubCell"/>
</dbReference>
<evidence type="ECO:0000256" key="2">
    <source>
        <dbReference type="ARBA" id="ARBA00023242"/>
    </source>
</evidence>
<proteinExistence type="predicted"/>
<reference evidence="5 6" key="1">
    <citation type="journal article" date="2011" name="Science">
        <title>The ecoresponsive genome of Daphnia pulex.</title>
        <authorList>
            <person name="Colbourne J.K."/>
            <person name="Pfrender M.E."/>
            <person name="Gilbert D."/>
            <person name="Thomas W.K."/>
            <person name="Tucker A."/>
            <person name="Oakley T.H."/>
            <person name="Tokishita S."/>
            <person name="Aerts A."/>
            <person name="Arnold G.J."/>
            <person name="Basu M.K."/>
            <person name="Bauer D.J."/>
            <person name="Caceres C.E."/>
            <person name="Carmel L."/>
            <person name="Casola C."/>
            <person name="Choi J.H."/>
            <person name="Detter J.C."/>
            <person name="Dong Q."/>
            <person name="Dusheyko S."/>
            <person name="Eads B.D."/>
            <person name="Frohlich T."/>
            <person name="Geiler-Samerotte K.A."/>
            <person name="Gerlach D."/>
            <person name="Hatcher P."/>
            <person name="Jogdeo S."/>
            <person name="Krijgsveld J."/>
            <person name="Kriventseva E.V."/>
            <person name="Kultz D."/>
            <person name="Laforsch C."/>
            <person name="Lindquist E."/>
            <person name="Lopez J."/>
            <person name="Manak J.R."/>
            <person name="Muller J."/>
            <person name="Pangilinan J."/>
            <person name="Patwardhan R.P."/>
            <person name="Pitluck S."/>
            <person name="Pritham E.J."/>
            <person name="Rechtsteiner A."/>
            <person name="Rho M."/>
            <person name="Rogozin I.B."/>
            <person name="Sakarya O."/>
            <person name="Salamov A."/>
            <person name="Schaack S."/>
            <person name="Shapiro H."/>
            <person name="Shiga Y."/>
            <person name="Skalitzky C."/>
            <person name="Smith Z."/>
            <person name="Souvorov A."/>
            <person name="Sung W."/>
            <person name="Tang Z."/>
            <person name="Tsuchiya D."/>
            <person name="Tu H."/>
            <person name="Vos H."/>
            <person name="Wang M."/>
            <person name="Wolf Y.I."/>
            <person name="Yamagata H."/>
            <person name="Yamada T."/>
            <person name="Ye Y."/>
            <person name="Shaw J.R."/>
            <person name="Andrews J."/>
            <person name="Crease T.J."/>
            <person name="Tang H."/>
            <person name="Lucas S.M."/>
            <person name="Robertson H.M."/>
            <person name="Bork P."/>
            <person name="Koonin E.V."/>
            <person name="Zdobnov E.M."/>
            <person name="Grigoriev I.V."/>
            <person name="Lynch M."/>
            <person name="Boore J.L."/>
        </authorList>
    </citation>
    <scope>NUCLEOTIDE SEQUENCE [LARGE SCALE GENOMIC DNA]</scope>
</reference>
<evidence type="ECO:0000256" key="1">
    <source>
        <dbReference type="ARBA" id="ARBA00004123"/>
    </source>
</evidence>
<dbReference type="Proteomes" id="UP000000305">
    <property type="component" value="Unassembled WGS sequence"/>
</dbReference>
<dbReference type="KEGG" id="dpx:DAPPUDRAFT_239633"/>
<keyword evidence="6" id="KW-1185">Reference proteome</keyword>
<dbReference type="OrthoDB" id="6513151at2759"/>